<dbReference type="RefSeq" id="WP_084233476.1">
    <property type="nucleotide sequence ID" value="NZ_FWXW01000001.1"/>
</dbReference>
<gene>
    <name evidence="2" type="ORF">SAMN02745168_0877</name>
</gene>
<keyword evidence="1" id="KW-0812">Transmembrane</keyword>
<accession>A0A1W1Z2B2</accession>
<dbReference type="STRING" id="1122930.SAMN02745168_0877"/>
<organism evidence="2 3">
    <name type="scientific">Papillibacter cinnamivorans DSM 12816</name>
    <dbReference type="NCBI Taxonomy" id="1122930"/>
    <lineage>
        <taxon>Bacteria</taxon>
        <taxon>Bacillati</taxon>
        <taxon>Bacillota</taxon>
        <taxon>Clostridia</taxon>
        <taxon>Eubacteriales</taxon>
        <taxon>Oscillospiraceae</taxon>
        <taxon>Papillibacter</taxon>
    </lineage>
</organism>
<keyword evidence="1" id="KW-0472">Membrane</keyword>
<dbReference type="AlphaFoldDB" id="A0A1W1Z2B2"/>
<feature type="transmembrane region" description="Helical" evidence="1">
    <location>
        <begin position="12"/>
        <end position="32"/>
    </location>
</feature>
<dbReference type="Proteomes" id="UP000192790">
    <property type="component" value="Unassembled WGS sequence"/>
</dbReference>
<protein>
    <recommendedName>
        <fullName evidence="4">DUF4330 domain-containing protein</fullName>
    </recommendedName>
</protein>
<proteinExistence type="predicted"/>
<evidence type="ECO:0000256" key="1">
    <source>
        <dbReference type="SAM" id="Phobius"/>
    </source>
</evidence>
<dbReference type="OrthoDB" id="1723529at2"/>
<evidence type="ECO:0000313" key="3">
    <source>
        <dbReference type="Proteomes" id="UP000192790"/>
    </source>
</evidence>
<evidence type="ECO:0008006" key="4">
    <source>
        <dbReference type="Google" id="ProtNLM"/>
    </source>
</evidence>
<evidence type="ECO:0000313" key="2">
    <source>
        <dbReference type="EMBL" id="SMC42523.1"/>
    </source>
</evidence>
<name>A0A1W1Z2B2_9FIRM</name>
<keyword evidence="3" id="KW-1185">Reference proteome</keyword>
<keyword evidence="1" id="KW-1133">Transmembrane helix</keyword>
<sequence length="165" mass="18596">MAEETKRPRRRPSVIDIVVVIVVLCAVAFGVYKFVQWRRGDTGEKVQIVYTVRAEGLSPETYEQVLQYIPSDIIESGERQDGRVTGVEKLPHLIAASSDETGSEWVEDPYHIDLLFTLEATVTESGSAWRSSVGTQEVRVGRIYTVETEYFEIDGNIQSVERPES</sequence>
<dbReference type="EMBL" id="FWXW01000001">
    <property type="protein sequence ID" value="SMC42523.1"/>
    <property type="molecule type" value="Genomic_DNA"/>
</dbReference>
<reference evidence="2 3" key="1">
    <citation type="submission" date="2017-04" db="EMBL/GenBank/DDBJ databases">
        <authorList>
            <person name="Afonso C.L."/>
            <person name="Miller P.J."/>
            <person name="Scott M.A."/>
            <person name="Spackman E."/>
            <person name="Goraichik I."/>
            <person name="Dimitrov K.M."/>
            <person name="Suarez D.L."/>
            <person name="Swayne D.E."/>
        </authorList>
    </citation>
    <scope>NUCLEOTIDE SEQUENCE [LARGE SCALE GENOMIC DNA]</scope>
    <source>
        <strain evidence="2 3">DSM 12816</strain>
    </source>
</reference>
<dbReference type="Pfam" id="PF14221">
    <property type="entry name" value="DUF4330"/>
    <property type="match status" value="1"/>
</dbReference>
<dbReference type="InterPro" id="IPR025480">
    <property type="entry name" value="DUF4330"/>
</dbReference>